<feature type="region of interest" description="Disordered" evidence="1">
    <location>
        <begin position="1"/>
        <end position="42"/>
    </location>
</feature>
<reference evidence="2" key="1">
    <citation type="journal article" date="2019" name="Sci. Rep.">
        <title>Draft genome of Tanacetum cinerariifolium, the natural source of mosquito coil.</title>
        <authorList>
            <person name="Yamashiro T."/>
            <person name="Shiraishi A."/>
            <person name="Satake H."/>
            <person name="Nakayama K."/>
        </authorList>
    </citation>
    <scope>NUCLEOTIDE SEQUENCE</scope>
</reference>
<protein>
    <submittedName>
        <fullName evidence="2">Uncharacterized protein</fullName>
    </submittedName>
</protein>
<feature type="compositionally biased region" description="Basic and acidic residues" evidence="1">
    <location>
        <begin position="12"/>
        <end position="31"/>
    </location>
</feature>
<dbReference type="AlphaFoldDB" id="A0A6L2LZC9"/>
<proteinExistence type="predicted"/>
<feature type="compositionally biased region" description="Polar residues" evidence="1">
    <location>
        <begin position="33"/>
        <end position="42"/>
    </location>
</feature>
<sequence>MGTSSEGNITMQEERLRRGQVKDSVRIKEARSPLQTNDTQALTKCQDSSRPVGADLYLNNDGDADGDDIFKLDIMNEHLVLIASRIPLTECRLFESGGCLLLVGGKGGAHSGHFTIYEKRNDYSQWSLKYIVDLDDIIKPFPTSWSIWSNIFCIVSEEKYSFFVMKLDKKVVKYKIVSKTLTTISYLGPNGNLVSCFQFIPYFANV</sequence>
<feature type="compositionally biased region" description="Polar residues" evidence="1">
    <location>
        <begin position="1"/>
        <end position="11"/>
    </location>
</feature>
<evidence type="ECO:0000313" key="2">
    <source>
        <dbReference type="EMBL" id="GEU67048.1"/>
    </source>
</evidence>
<organism evidence="2">
    <name type="scientific">Tanacetum cinerariifolium</name>
    <name type="common">Dalmatian daisy</name>
    <name type="synonym">Chrysanthemum cinerariifolium</name>
    <dbReference type="NCBI Taxonomy" id="118510"/>
    <lineage>
        <taxon>Eukaryota</taxon>
        <taxon>Viridiplantae</taxon>
        <taxon>Streptophyta</taxon>
        <taxon>Embryophyta</taxon>
        <taxon>Tracheophyta</taxon>
        <taxon>Spermatophyta</taxon>
        <taxon>Magnoliopsida</taxon>
        <taxon>eudicotyledons</taxon>
        <taxon>Gunneridae</taxon>
        <taxon>Pentapetalae</taxon>
        <taxon>asterids</taxon>
        <taxon>campanulids</taxon>
        <taxon>Asterales</taxon>
        <taxon>Asteraceae</taxon>
        <taxon>Asteroideae</taxon>
        <taxon>Anthemideae</taxon>
        <taxon>Anthemidinae</taxon>
        <taxon>Tanacetum</taxon>
    </lineage>
</organism>
<evidence type="ECO:0000256" key="1">
    <source>
        <dbReference type="SAM" id="MobiDB-lite"/>
    </source>
</evidence>
<accession>A0A6L2LZC9</accession>
<gene>
    <name evidence="2" type="ORF">Tci_039026</name>
</gene>
<name>A0A6L2LZC9_TANCI</name>
<comment type="caution">
    <text evidence="2">The sequence shown here is derived from an EMBL/GenBank/DDBJ whole genome shotgun (WGS) entry which is preliminary data.</text>
</comment>
<dbReference type="EMBL" id="BKCJ010005492">
    <property type="protein sequence ID" value="GEU67048.1"/>
    <property type="molecule type" value="Genomic_DNA"/>
</dbReference>